<proteinExistence type="predicted"/>
<evidence type="ECO:0000313" key="2">
    <source>
        <dbReference type="Proteomes" id="UP000324222"/>
    </source>
</evidence>
<dbReference type="AlphaFoldDB" id="A0A5B7ENB1"/>
<comment type="caution">
    <text evidence="1">The sequence shown here is derived from an EMBL/GenBank/DDBJ whole genome shotgun (WGS) entry which is preliminary data.</text>
</comment>
<accession>A0A5B7ENB1</accession>
<name>A0A5B7ENB1_PORTR</name>
<keyword evidence="2" id="KW-1185">Reference proteome</keyword>
<reference evidence="1 2" key="1">
    <citation type="submission" date="2019-05" db="EMBL/GenBank/DDBJ databases">
        <title>Another draft genome of Portunus trituberculatus and its Hox gene families provides insights of decapod evolution.</title>
        <authorList>
            <person name="Jeong J.-H."/>
            <person name="Song I."/>
            <person name="Kim S."/>
            <person name="Choi T."/>
            <person name="Kim D."/>
            <person name="Ryu S."/>
            <person name="Kim W."/>
        </authorList>
    </citation>
    <scope>NUCLEOTIDE SEQUENCE [LARGE SCALE GENOMIC DNA]</scope>
    <source>
        <tissue evidence="1">Muscle</tissue>
    </source>
</reference>
<evidence type="ECO:0000313" key="1">
    <source>
        <dbReference type="EMBL" id="MPC36130.1"/>
    </source>
</evidence>
<sequence>MKAEHAWCLAQADALFSYSSLTPEQTVPASQGVHRWPQRTLPSLLVQECSMVLPNVFHDPHTVCITCRGSCTVSSRCEECAGWDVMMVDSARVYQAKLERRHTRYARVKRQGSVGASLRFSSKRSQDQEHHLWRNIHALPPLLTLALVLVQPSNGSPNRASTFALPMILDVPLRDSQRTRHFGNDSPSPTSIGGCLAQQHLLAWEDRVGRVGSTGSSQGCLGTWASTRQIPSETALTEEVTALLNKGAVEEAPPTPVFYSWLFVVPKVTGGFHLIIDLSCSDDNEQLLCPVRALRWYLHKDTVPI</sequence>
<gene>
    <name evidence="1" type="ORF">E2C01_029579</name>
</gene>
<organism evidence="1 2">
    <name type="scientific">Portunus trituberculatus</name>
    <name type="common">Swimming crab</name>
    <name type="synonym">Neptunus trituberculatus</name>
    <dbReference type="NCBI Taxonomy" id="210409"/>
    <lineage>
        <taxon>Eukaryota</taxon>
        <taxon>Metazoa</taxon>
        <taxon>Ecdysozoa</taxon>
        <taxon>Arthropoda</taxon>
        <taxon>Crustacea</taxon>
        <taxon>Multicrustacea</taxon>
        <taxon>Malacostraca</taxon>
        <taxon>Eumalacostraca</taxon>
        <taxon>Eucarida</taxon>
        <taxon>Decapoda</taxon>
        <taxon>Pleocyemata</taxon>
        <taxon>Brachyura</taxon>
        <taxon>Eubrachyura</taxon>
        <taxon>Portunoidea</taxon>
        <taxon>Portunidae</taxon>
        <taxon>Portuninae</taxon>
        <taxon>Portunus</taxon>
    </lineage>
</organism>
<dbReference type="EMBL" id="VSRR010003431">
    <property type="protein sequence ID" value="MPC36130.1"/>
    <property type="molecule type" value="Genomic_DNA"/>
</dbReference>
<dbReference type="Proteomes" id="UP000324222">
    <property type="component" value="Unassembled WGS sequence"/>
</dbReference>
<protein>
    <submittedName>
        <fullName evidence="1">Uncharacterized protein</fullName>
    </submittedName>
</protein>